<organism evidence="2 3">
    <name type="scientific">Phytophthora lilii</name>
    <dbReference type="NCBI Taxonomy" id="2077276"/>
    <lineage>
        <taxon>Eukaryota</taxon>
        <taxon>Sar</taxon>
        <taxon>Stramenopiles</taxon>
        <taxon>Oomycota</taxon>
        <taxon>Peronosporomycetes</taxon>
        <taxon>Peronosporales</taxon>
        <taxon>Peronosporaceae</taxon>
        <taxon>Phytophthora</taxon>
    </lineage>
</organism>
<sequence>MSAHFPLENAHADNVSDDGAHAPDESHSRGGLERRDQTRGHGGDGHEHDPEDLAERVGEQHVEQRATKHQEGAGQQQTHQELRDADQVPAGLAEHPLADVAERLDGGRGHEDHARQGHRGVDVGERHEEHGDGAVHGSGPGEVGRHGERADAADAADDAEADLGVLEREEGRAARLGGREQRGHAACG</sequence>
<dbReference type="Proteomes" id="UP001165083">
    <property type="component" value="Unassembled WGS sequence"/>
</dbReference>
<feature type="compositionally biased region" description="Basic and acidic residues" evidence="1">
    <location>
        <begin position="18"/>
        <end position="71"/>
    </location>
</feature>
<keyword evidence="3" id="KW-1185">Reference proteome</keyword>
<name>A0A9W6UCC0_9STRA</name>
<evidence type="ECO:0000256" key="1">
    <source>
        <dbReference type="SAM" id="MobiDB-lite"/>
    </source>
</evidence>
<evidence type="ECO:0000313" key="2">
    <source>
        <dbReference type="EMBL" id="GMF30923.1"/>
    </source>
</evidence>
<reference evidence="2" key="1">
    <citation type="submission" date="2023-04" db="EMBL/GenBank/DDBJ databases">
        <title>Phytophthora lilii NBRC 32176.</title>
        <authorList>
            <person name="Ichikawa N."/>
            <person name="Sato H."/>
            <person name="Tonouchi N."/>
        </authorList>
    </citation>
    <scope>NUCLEOTIDE SEQUENCE</scope>
    <source>
        <strain evidence="2">NBRC 32176</strain>
    </source>
</reference>
<proteinExistence type="predicted"/>
<protein>
    <submittedName>
        <fullName evidence="2">Unnamed protein product</fullName>
    </submittedName>
</protein>
<gene>
    <name evidence="2" type="ORF">Plil01_001322300</name>
</gene>
<dbReference type="EMBL" id="BSXW01000870">
    <property type="protein sequence ID" value="GMF30923.1"/>
    <property type="molecule type" value="Genomic_DNA"/>
</dbReference>
<evidence type="ECO:0000313" key="3">
    <source>
        <dbReference type="Proteomes" id="UP001165083"/>
    </source>
</evidence>
<comment type="caution">
    <text evidence="2">The sequence shown here is derived from an EMBL/GenBank/DDBJ whole genome shotgun (WGS) entry which is preliminary data.</text>
</comment>
<dbReference type="AlphaFoldDB" id="A0A9W6UCC0"/>
<feature type="compositionally biased region" description="Basic and acidic residues" evidence="1">
    <location>
        <begin position="96"/>
        <end position="133"/>
    </location>
</feature>
<accession>A0A9W6UCC0</accession>
<feature type="region of interest" description="Disordered" evidence="1">
    <location>
        <begin position="1"/>
        <end position="162"/>
    </location>
</feature>
<feature type="compositionally biased region" description="Basic and acidic residues" evidence="1">
    <location>
        <begin position="143"/>
        <end position="152"/>
    </location>
</feature>